<dbReference type="Pfam" id="PF14415">
    <property type="entry name" value="DUF4424"/>
    <property type="match status" value="1"/>
</dbReference>
<evidence type="ECO:0000259" key="1">
    <source>
        <dbReference type="Pfam" id="PF14415"/>
    </source>
</evidence>
<protein>
    <recommendedName>
        <fullName evidence="1">DUF4424 domain-containing protein</fullName>
    </recommendedName>
</protein>
<dbReference type="Proteomes" id="UP001549119">
    <property type="component" value="Unassembled WGS sequence"/>
</dbReference>
<evidence type="ECO:0000313" key="3">
    <source>
        <dbReference type="Proteomes" id="UP001549119"/>
    </source>
</evidence>
<keyword evidence="3" id="KW-1185">Reference proteome</keyword>
<sequence>MRTPATPRTPRLALLLPALLPAFLPAILSTALPRPVRADDSVAALAAGGLVLEKTDRIALVSEDLFLSEKAVRIAYRFHNLTDRDVETTIAFPMPDISGGPDAMLNIADPKHDNFLRFTTEVDGRPVDSQVEQRAFVTPAGKPEVEVTGRLRSLGIPLVPTVEATEAALAALSEDQRRRLVADGLLEAQEMGNGTTSLFPVWTLRSKFWRRQIFPAGRDVVVRQSYVPGLGGLSSLSFGTATEGADERAEYARKYCTDAAFLKAAQALARRVEAAGGRGIQAFEQYLSYVITSGGNWAGPIGTFKLTVDKGDPATLVSFCGTGVRKTGPTTFESVATDYVPRRDIDVLLLKTTAGR</sequence>
<dbReference type="InterPro" id="IPR025538">
    <property type="entry name" value="DUF4424"/>
</dbReference>
<evidence type="ECO:0000313" key="2">
    <source>
        <dbReference type="EMBL" id="MET3865888.1"/>
    </source>
</evidence>
<gene>
    <name evidence="2" type="ORF">ABIC20_003197</name>
</gene>
<comment type="caution">
    <text evidence="2">The sequence shown here is derived from an EMBL/GenBank/DDBJ whole genome shotgun (WGS) entry which is preliminary data.</text>
</comment>
<proteinExistence type="predicted"/>
<reference evidence="2 3" key="1">
    <citation type="submission" date="2024-06" db="EMBL/GenBank/DDBJ databases">
        <title>Genomics of switchgrass bacterial isolates.</title>
        <authorList>
            <person name="Shade A."/>
        </authorList>
    </citation>
    <scope>NUCLEOTIDE SEQUENCE [LARGE SCALE GENOMIC DNA]</scope>
    <source>
        <strain evidence="2 3">PvP084</strain>
    </source>
</reference>
<name>A0ABV2NHB1_9HYPH</name>
<accession>A0ABV2NHB1</accession>
<dbReference type="Gene3D" id="2.60.40.3680">
    <property type="match status" value="2"/>
</dbReference>
<organism evidence="2 3">
    <name type="scientific">Methylobacterium radiotolerans</name>
    <dbReference type="NCBI Taxonomy" id="31998"/>
    <lineage>
        <taxon>Bacteria</taxon>
        <taxon>Pseudomonadati</taxon>
        <taxon>Pseudomonadota</taxon>
        <taxon>Alphaproteobacteria</taxon>
        <taxon>Hyphomicrobiales</taxon>
        <taxon>Methylobacteriaceae</taxon>
        <taxon>Methylobacterium</taxon>
    </lineage>
</organism>
<feature type="domain" description="DUF4424" evidence="1">
    <location>
        <begin position="38"/>
        <end position="348"/>
    </location>
</feature>
<dbReference type="RefSeq" id="WP_083374402.1">
    <property type="nucleotide sequence ID" value="NZ_CP090579.1"/>
</dbReference>
<dbReference type="EMBL" id="JBEPNW010000002">
    <property type="protein sequence ID" value="MET3865888.1"/>
    <property type="molecule type" value="Genomic_DNA"/>
</dbReference>